<dbReference type="Gene3D" id="3.30.450.20">
    <property type="entry name" value="PAS domain"/>
    <property type="match status" value="1"/>
</dbReference>
<dbReference type="SMART" id="SM00283">
    <property type="entry name" value="MA"/>
    <property type="match status" value="1"/>
</dbReference>
<reference evidence="9 10" key="1">
    <citation type="submission" date="2015-07" db="EMBL/GenBank/DDBJ databases">
        <title>Draft genome sequence of the Amantichitinum ursilacus IGB-41, a new chitin-degrading bacterium.</title>
        <authorList>
            <person name="Kirstahler P."/>
            <person name="Guenther M."/>
            <person name="Grumaz C."/>
            <person name="Rupp S."/>
            <person name="Zibek S."/>
            <person name="Sohn K."/>
        </authorList>
    </citation>
    <scope>NUCLEOTIDE SEQUENCE [LARGE SCALE GENOMIC DNA]</scope>
    <source>
        <strain evidence="9 10">IGB-41</strain>
    </source>
</reference>
<keyword evidence="6" id="KW-0812">Transmembrane</keyword>
<dbReference type="CDD" id="cd11386">
    <property type="entry name" value="MCP_signal"/>
    <property type="match status" value="1"/>
</dbReference>
<sequence>MLHHWSIRKKLLVSVTLILLASQLVAALVLGTLFRNAMIDRVENGELKQGVLAIRNDLDRSLSLPVQVAADISSNAYLLDWLSAGEPEAGIATWQRYASKVKASTGYPIISLVSESTRKYYDDEHGLLRMLDPAHDGWFDAFMKSGQPYGFNLGVEPGKPVMMFINYLADDGHGHRANTSVGLDVTAMANRIRNSAIAGSGQVYVVDASGKIQIHRDPALVKVDNKVDFRTLPGLNDVADSLLHQGEFNLARYQGPQGAMVAVSSYVPVAKWFVIVEMPEAEISAVVNRTMLWLVLVDGLALAVSIILVIALVGSITRPLARLSEAMKALASGRGDLTVQLDARSGDEIGQIASSFNAFMGQLRDMMLRVRDGTGQLTQSVASINGMTQRLAQDSQHNAEMAGATAATIEQITVSISVIADNSQAATANVEQAGRMSANSAQSISRVAVEINAVADAMQRLRDVMDSLADNSEKIASMATVIKDIAGQTNLLALNAAIEAARAGEQGRGFAVVADEVRKLAERTGQATIEIAGMVQSMQFESGGAIAHAQQTQSAVRNGVELVQAAIRDIEAIEGMMQSVVRTTTDIRDAAVEQSRATEQMAQSAERLSSRAQEEDEEIRKTSDVAAAMGKLAAELAALVARFKL</sequence>
<organism evidence="9 10">
    <name type="scientific">Amantichitinum ursilacus</name>
    <dbReference type="NCBI Taxonomy" id="857265"/>
    <lineage>
        <taxon>Bacteria</taxon>
        <taxon>Pseudomonadati</taxon>
        <taxon>Pseudomonadota</taxon>
        <taxon>Betaproteobacteria</taxon>
        <taxon>Neisseriales</taxon>
        <taxon>Chitinibacteraceae</taxon>
        <taxon>Amantichitinum</taxon>
    </lineage>
</organism>
<evidence type="ECO:0000313" key="9">
    <source>
        <dbReference type="EMBL" id="KPC54265.1"/>
    </source>
</evidence>
<evidence type="ECO:0000256" key="5">
    <source>
        <dbReference type="SAM" id="MobiDB-lite"/>
    </source>
</evidence>
<keyword evidence="6" id="KW-0472">Membrane</keyword>
<dbReference type="InterPro" id="IPR003660">
    <property type="entry name" value="HAMP_dom"/>
</dbReference>
<comment type="similarity">
    <text evidence="3">Belongs to the methyl-accepting chemotaxis (MCP) protein family.</text>
</comment>
<dbReference type="AlphaFoldDB" id="A0A0N0GQ35"/>
<comment type="subcellular location">
    <subcellularLocation>
        <location evidence="1">Membrane</location>
    </subcellularLocation>
</comment>
<dbReference type="OrthoDB" id="5580590at2"/>
<feature type="compositionally biased region" description="Basic and acidic residues" evidence="5">
    <location>
        <begin position="608"/>
        <end position="619"/>
    </location>
</feature>
<dbReference type="EMBL" id="LAQT01000003">
    <property type="protein sequence ID" value="KPC54265.1"/>
    <property type="molecule type" value="Genomic_DNA"/>
</dbReference>
<dbReference type="GO" id="GO:0007165">
    <property type="term" value="P:signal transduction"/>
    <property type="evidence" value="ECO:0007669"/>
    <property type="project" value="UniProtKB-KW"/>
</dbReference>
<dbReference type="Pfam" id="PF00015">
    <property type="entry name" value="MCPsignal"/>
    <property type="match status" value="1"/>
</dbReference>
<dbReference type="STRING" id="857265.WG78_06435"/>
<evidence type="ECO:0000256" key="4">
    <source>
        <dbReference type="PROSITE-ProRule" id="PRU00284"/>
    </source>
</evidence>
<dbReference type="InterPro" id="IPR004089">
    <property type="entry name" value="MCPsignal_dom"/>
</dbReference>
<evidence type="ECO:0000259" key="8">
    <source>
        <dbReference type="PROSITE" id="PS50885"/>
    </source>
</evidence>
<name>A0A0N0GQ35_9NEIS</name>
<dbReference type="PROSITE" id="PS50885">
    <property type="entry name" value="HAMP"/>
    <property type="match status" value="1"/>
</dbReference>
<evidence type="ECO:0000256" key="1">
    <source>
        <dbReference type="ARBA" id="ARBA00004370"/>
    </source>
</evidence>
<feature type="transmembrane region" description="Helical" evidence="6">
    <location>
        <begin position="291"/>
        <end position="313"/>
    </location>
</feature>
<dbReference type="PANTHER" id="PTHR32089:SF112">
    <property type="entry name" value="LYSOZYME-LIKE PROTEIN-RELATED"/>
    <property type="match status" value="1"/>
</dbReference>
<feature type="region of interest" description="Disordered" evidence="5">
    <location>
        <begin position="600"/>
        <end position="619"/>
    </location>
</feature>
<dbReference type="GO" id="GO:0016020">
    <property type="term" value="C:membrane"/>
    <property type="evidence" value="ECO:0007669"/>
    <property type="project" value="UniProtKB-SubCell"/>
</dbReference>
<keyword evidence="6" id="KW-1133">Transmembrane helix</keyword>
<dbReference type="Proteomes" id="UP000037939">
    <property type="component" value="Unassembled WGS sequence"/>
</dbReference>
<comment type="caution">
    <text evidence="9">The sequence shown here is derived from an EMBL/GenBank/DDBJ whole genome shotgun (WGS) entry which is preliminary data.</text>
</comment>
<protein>
    <submittedName>
        <fullName evidence="9">Methyl-accepting chemotaxis protein PctB</fullName>
    </submittedName>
</protein>
<dbReference type="Gene3D" id="1.10.287.950">
    <property type="entry name" value="Methyl-accepting chemotaxis protein"/>
    <property type="match status" value="1"/>
</dbReference>
<evidence type="ECO:0000256" key="2">
    <source>
        <dbReference type="ARBA" id="ARBA00023224"/>
    </source>
</evidence>
<evidence type="ECO:0000256" key="3">
    <source>
        <dbReference type="ARBA" id="ARBA00029447"/>
    </source>
</evidence>
<evidence type="ECO:0000256" key="6">
    <source>
        <dbReference type="SAM" id="Phobius"/>
    </source>
</evidence>
<gene>
    <name evidence="9" type="primary">pctB_2</name>
    <name evidence="9" type="ORF">WG78_06435</name>
</gene>
<dbReference type="SUPFAM" id="SSF58104">
    <property type="entry name" value="Methyl-accepting chemotaxis protein (MCP) signaling domain"/>
    <property type="match status" value="1"/>
</dbReference>
<keyword evidence="10" id="KW-1185">Reference proteome</keyword>
<dbReference type="RefSeq" id="WP_053936953.1">
    <property type="nucleotide sequence ID" value="NZ_LAQT01000003.1"/>
</dbReference>
<dbReference type="Pfam" id="PF00672">
    <property type="entry name" value="HAMP"/>
    <property type="match status" value="1"/>
</dbReference>
<evidence type="ECO:0000259" key="7">
    <source>
        <dbReference type="PROSITE" id="PS50111"/>
    </source>
</evidence>
<feature type="domain" description="Methyl-accepting transducer" evidence="7">
    <location>
        <begin position="373"/>
        <end position="609"/>
    </location>
</feature>
<dbReference type="FunFam" id="1.10.287.950:FF:000001">
    <property type="entry name" value="Methyl-accepting chemotaxis sensory transducer"/>
    <property type="match status" value="1"/>
</dbReference>
<dbReference type="PROSITE" id="PS50111">
    <property type="entry name" value="CHEMOTAXIS_TRANSDUC_2"/>
    <property type="match status" value="1"/>
</dbReference>
<dbReference type="GO" id="GO:0006935">
    <property type="term" value="P:chemotaxis"/>
    <property type="evidence" value="ECO:0007669"/>
    <property type="project" value="UniProtKB-ARBA"/>
</dbReference>
<evidence type="ECO:0000313" key="10">
    <source>
        <dbReference type="Proteomes" id="UP000037939"/>
    </source>
</evidence>
<dbReference type="CDD" id="cd06225">
    <property type="entry name" value="HAMP"/>
    <property type="match status" value="1"/>
</dbReference>
<dbReference type="SMART" id="SM00304">
    <property type="entry name" value="HAMP"/>
    <property type="match status" value="1"/>
</dbReference>
<proteinExistence type="inferred from homology"/>
<dbReference type="PANTHER" id="PTHR32089">
    <property type="entry name" value="METHYL-ACCEPTING CHEMOTAXIS PROTEIN MCPB"/>
    <property type="match status" value="1"/>
</dbReference>
<accession>A0A0N0GQ35</accession>
<feature type="domain" description="HAMP" evidence="8">
    <location>
        <begin position="314"/>
        <end position="368"/>
    </location>
</feature>
<keyword evidence="2 4" id="KW-0807">Transducer</keyword>